<comment type="caution">
    <text evidence="4">The sequence shown here is derived from an EMBL/GenBank/DDBJ whole genome shotgun (WGS) entry which is preliminary data.</text>
</comment>
<gene>
    <name evidence="4" type="ORF">FHW18_000254</name>
</gene>
<dbReference type="Pfam" id="PF00378">
    <property type="entry name" value="ECH_1"/>
    <property type="match status" value="1"/>
</dbReference>
<dbReference type="FunFam" id="1.10.12.10:FF:000001">
    <property type="entry name" value="Probable enoyl-CoA hydratase, mitochondrial"/>
    <property type="match status" value="1"/>
</dbReference>
<dbReference type="Proteomes" id="UP000542125">
    <property type="component" value="Unassembled WGS sequence"/>
</dbReference>
<name>A0A7Y9LLE5_9BURK</name>
<dbReference type="CDD" id="cd06558">
    <property type="entry name" value="crotonase-like"/>
    <property type="match status" value="1"/>
</dbReference>
<reference evidence="4 5" key="1">
    <citation type="submission" date="2020-07" db="EMBL/GenBank/DDBJ databases">
        <title>Genomic Encyclopedia of Type Strains, Phase IV (KMG-V): Genome sequencing to study the core and pangenomes of soil and plant-associated prokaryotes.</title>
        <authorList>
            <person name="Whitman W."/>
        </authorList>
    </citation>
    <scope>NUCLEOTIDE SEQUENCE [LARGE SCALE GENOMIC DNA]</scope>
    <source>
        <strain evidence="4 5">SAS40</strain>
    </source>
</reference>
<dbReference type="Gene3D" id="1.10.12.10">
    <property type="entry name" value="Lyase 2-enoyl-coa Hydratase, Chain A, domain 2"/>
    <property type="match status" value="1"/>
</dbReference>
<dbReference type="PANTHER" id="PTHR11941:SF54">
    <property type="entry name" value="ENOYL-COA HYDRATASE, MITOCHONDRIAL"/>
    <property type="match status" value="1"/>
</dbReference>
<keyword evidence="2" id="KW-0456">Lyase</keyword>
<dbReference type="InterPro" id="IPR029045">
    <property type="entry name" value="ClpP/crotonase-like_dom_sf"/>
</dbReference>
<dbReference type="AlphaFoldDB" id="A0A7Y9LLE5"/>
<evidence type="ECO:0000256" key="3">
    <source>
        <dbReference type="RuleBase" id="RU003707"/>
    </source>
</evidence>
<evidence type="ECO:0000256" key="1">
    <source>
        <dbReference type="ARBA" id="ARBA00005254"/>
    </source>
</evidence>
<dbReference type="InterPro" id="IPR001753">
    <property type="entry name" value="Enoyl-CoA_hydra/iso"/>
</dbReference>
<dbReference type="GO" id="GO:0016836">
    <property type="term" value="F:hydro-lyase activity"/>
    <property type="evidence" value="ECO:0007669"/>
    <property type="project" value="UniProtKB-ARBA"/>
</dbReference>
<dbReference type="RefSeq" id="WP_179582566.1">
    <property type="nucleotide sequence ID" value="NZ_JACBYR010000001.1"/>
</dbReference>
<dbReference type="InterPro" id="IPR018376">
    <property type="entry name" value="Enoyl-CoA_hyd/isom_CS"/>
</dbReference>
<dbReference type="SUPFAM" id="SSF52096">
    <property type="entry name" value="ClpP/crotonase"/>
    <property type="match status" value="1"/>
</dbReference>
<sequence>MSFPQYATLLVEHRNDHVLHVTLNRPEVLNAINTQMGEDTLDLWTRLTARPGALRCVVLTGSGDRAFCAGGDLKERDGMTNEAWRAQHEIFERMFVTLLDCPIPVIAAVNGHAFGGGCEMVLGCDFVYAARTARFALSETKLGIMPGTGGTQTLARAVGERRAKELIFSARPFSADEAYEWGMVNRVCEPAALLDEAFATADAIAANAPLSIRQAKKSIHHGLQGDLLTGYRFEIEAYNRLVTTEDRIEGVLAFNEKRKADFKGR</sequence>
<evidence type="ECO:0000256" key="2">
    <source>
        <dbReference type="ARBA" id="ARBA00023239"/>
    </source>
</evidence>
<accession>A0A7Y9LLE5</accession>
<keyword evidence="5" id="KW-1185">Reference proteome</keyword>
<evidence type="ECO:0000313" key="4">
    <source>
        <dbReference type="EMBL" id="NYE80983.1"/>
    </source>
</evidence>
<dbReference type="FunFam" id="3.90.226.10:FF:000009">
    <property type="entry name" value="Carnitinyl-CoA dehydratase"/>
    <property type="match status" value="1"/>
</dbReference>
<protein>
    <submittedName>
        <fullName evidence="4">Enoyl-CoA hydratase/carnithine racemase</fullName>
    </submittedName>
</protein>
<proteinExistence type="inferred from homology"/>
<dbReference type="Gene3D" id="3.90.226.10">
    <property type="entry name" value="2-enoyl-CoA Hydratase, Chain A, domain 1"/>
    <property type="match status" value="1"/>
</dbReference>
<dbReference type="GO" id="GO:0006635">
    <property type="term" value="P:fatty acid beta-oxidation"/>
    <property type="evidence" value="ECO:0007669"/>
    <property type="project" value="TreeGrafter"/>
</dbReference>
<dbReference type="PROSITE" id="PS00166">
    <property type="entry name" value="ENOYL_COA_HYDRATASE"/>
    <property type="match status" value="1"/>
</dbReference>
<organism evidence="4 5">
    <name type="scientific">Pigmentiphaga litoralis</name>
    <dbReference type="NCBI Taxonomy" id="516702"/>
    <lineage>
        <taxon>Bacteria</taxon>
        <taxon>Pseudomonadati</taxon>
        <taxon>Pseudomonadota</taxon>
        <taxon>Betaproteobacteria</taxon>
        <taxon>Burkholderiales</taxon>
        <taxon>Alcaligenaceae</taxon>
        <taxon>Pigmentiphaga</taxon>
    </lineage>
</organism>
<dbReference type="PANTHER" id="PTHR11941">
    <property type="entry name" value="ENOYL-COA HYDRATASE-RELATED"/>
    <property type="match status" value="1"/>
</dbReference>
<dbReference type="InterPro" id="IPR014748">
    <property type="entry name" value="Enoyl-CoA_hydra_C"/>
</dbReference>
<evidence type="ECO:0000313" key="5">
    <source>
        <dbReference type="Proteomes" id="UP000542125"/>
    </source>
</evidence>
<dbReference type="EMBL" id="JACBYR010000001">
    <property type="protein sequence ID" value="NYE80983.1"/>
    <property type="molecule type" value="Genomic_DNA"/>
</dbReference>
<comment type="similarity">
    <text evidence="1 3">Belongs to the enoyl-CoA hydratase/isomerase family.</text>
</comment>